<evidence type="ECO:0000313" key="2">
    <source>
        <dbReference type="EMBL" id="QIK71650.1"/>
    </source>
</evidence>
<feature type="transmembrane region" description="Helical" evidence="1">
    <location>
        <begin position="151"/>
        <end position="171"/>
    </location>
</feature>
<evidence type="ECO:0000256" key="1">
    <source>
        <dbReference type="SAM" id="Phobius"/>
    </source>
</evidence>
<evidence type="ECO:0000313" key="3">
    <source>
        <dbReference type="Proteomes" id="UP000501058"/>
    </source>
</evidence>
<sequence length="249" mass="24759">MRAALAAEALKLGRSRVGPLASLVFVGGLLALLAGIAAAVASGNAEMIAKAGRGATADWSGLLASSAQVTAAGGLLGFGVVLAWMFAREFAEGTVSGLFALPLPRGRIAGAKLVVYLGWVAAVSLAASAGVLALGWVLGYGFPLRDAWFGLARQVALGLLTGLVAVPVAWVASASRSLLGGVASAVGMVVIAQVGTLAGAGPWFPVATPAIWAMTGGTVGAPQLGLTLALSAAAAALTCRSWARMRLDR</sequence>
<feature type="transmembrane region" description="Helical" evidence="1">
    <location>
        <begin position="113"/>
        <end position="139"/>
    </location>
</feature>
<dbReference type="EMBL" id="CP049865">
    <property type="protein sequence ID" value="QIK71650.1"/>
    <property type="molecule type" value="Genomic_DNA"/>
</dbReference>
<name>A0A6G7Y4A0_9ACTN</name>
<dbReference type="AlphaFoldDB" id="A0A6G7Y4A0"/>
<dbReference type="Pfam" id="PF12730">
    <property type="entry name" value="ABC2_membrane_4"/>
    <property type="match status" value="1"/>
</dbReference>
<protein>
    <submittedName>
        <fullName evidence="2">ABC transporter permease subunit</fullName>
    </submittedName>
</protein>
<feature type="transmembrane region" description="Helical" evidence="1">
    <location>
        <begin position="62"/>
        <end position="87"/>
    </location>
</feature>
<feature type="transmembrane region" description="Helical" evidence="1">
    <location>
        <begin position="20"/>
        <end position="42"/>
    </location>
</feature>
<organism evidence="2 3">
    <name type="scientific">Propioniciclava coleopterorum</name>
    <dbReference type="NCBI Taxonomy" id="2714937"/>
    <lineage>
        <taxon>Bacteria</taxon>
        <taxon>Bacillati</taxon>
        <taxon>Actinomycetota</taxon>
        <taxon>Actinomycetes</taxon>
        <taxon>Propionibacteriales</taxon>
        <taxon>Propionibacteriaceae</taxon>
        <taxon>Propioniciclava</taxon>
    </lineage>
</organism>
<dbReference type="RefSeq" id="WP_166232260.1">
    <property type="nucleotide sequence ID" value="NZ_CP049865.1"/>
</dbReference>
<reference evidence="2 3" key="1">
    <citation type="submission" date="2020-03" db="EMBL/GenBank/DDBJ databases">
        <title>Propioniciclava sp. nov., isolated from Hydrophilus acuminatus.</title>
        <authorList>
            <person name="Hyun D.-W."/>
            <person name="Bae J.-W."/>
        </authorList>
    </citation>
    <scope>NUCLEOTIDE SEQUENCE [LARGE SCALE GENOMIC DNA]</scope>
    <source>
        <strain evidence="2 3">HDW11</strain>
    </source>
</reference>
<keyword evidence="1" id="KW-0812">Transmembrane</keyword>
<keyword evidence="1" id="KW-0472">Membrane</keyword>
<dbReference type="KEGG" id="prv:G7070_04415"/>
<keyword evidence="3" id="KW-1185">Reference proteome</keyword>
<feature type="transmembrane region" description="Helical" evidence="1">
    <location>
        <begin position="178"/>
        <end position="204"/>
    </location>
</feature>
<accession>A0A6G7Y4A0</accession>
<keyword evidence="1" id="KW-1133">Transmembrane helix</keyword>
<proteinExistence type="predicted"/>
<dbReference type="Proteomes" id="UP000501058">
    <property type="component" value="Chromosome"/>
</dbReference>
<gene>
    <name evidence="2" type="ORF">G7070_04415</name>
</gene>